<organism evidence="2 3">
    <name type="scientific">Nesterenkonia sandarakina</name>
    <dbReference type="NCBI Taxonomy" id="272918"/>
    <lineage>
        <taxon>Bacteria</taxon>
        <taxon>Bacillati</taxon>
        <taxon>Actinomycetota</taxon>
        <taxon>Actinomycetes</taxon>
        <taxon>Micrococcales</taxon>
        <taxon>Micrococcaceae</taxon>
        <taxon>Nesterenkonia</taxon>
    </lineage>
</organism>
<dbReference type="PANTHER" id="PTHR34109">
    <property type="entry name" value="BNAUNNG04460D PROTEIN-RELATED"/>
    <property type="match status" value="1"/>
</dbReference>
<proteinExistence type="predicted"/>
<dbReference type="Gene3D" id="3.10.180.10">
    <property type="entry name" value="2,3-Dihydroxybiphenyl 1,2-Dioxygenase, domain 1"/>
    <property type="match status" value="1"/>
</dbReference>
<dbReference type="PANTHER" id="PTHR34109:SF1">
    <property type="entry name" value="VOC DOMAIN-CONTAINING PROTEIN"/>
    <property type="match status" value="1"/>
</dbReference>
<dbReference type="EMBL" id="PVTY01000009">
    <property type="protein sequence ID" value="PRZ15198.1"/>
    <property type="molecule type" value="Genomic_DNA"/>
</dbReference>
<evidence type="ECO:0000259" key="1">
    <source>
        <dbReference type="PROSITE" id="PS51819"/>
    </source>
</evidence>
<dbReference type="PROSITE" id="PS51819">
    <property type="entry name" value="VOC"/>
    <property type="match status" value="1"/>
</dbReference>
<dbReference type="AlphaFoldDB" id="A0A2T0YJ48"/>
<dbReference type="RefSeq" id="WP_106123114.1">
    <property type="nucleotide sequence ID" value="NZ_PVTY01000009.1"/>
</dbReference>
<dbReference type="SUPFAM" id="SSF54593">
    <property type="entry name" value="Glyoxalase/Bleomycin resistance protein/Dihydroxybiphenyl dioxygenase"/>
    <property type="match status" value="1"/>
</dbReference>
<keyword evidence="3" id="KW-1185">Reference proteome</keyword>
<dbReference type="InterPro" id="IPR004360">
    <property type="entry name" value="Glyas_Fos-R_dOase_dom"/>
</dbReference>
<comment type="caution">
    <text evidence="2">The sequence shown here is derived from an EMBL/GenBank/DDBJ whole genome shotgun (WGS) entry which is preliminary data.</text>
</comment>
<sequence length="121" mass="13630">MTVRSAFAILTTADLDRLVEFYRAAFDAEQTYRFPDEFGRDVYVTLRIGEAALGIGRETGPPIVTEAMTLWFYVDELDLAYRRALTAGAHGAREPTEMPWGERVAQIRDPDGFILNLGEAR</sequence>
<feature type="domain" description="VOC" evidence="1">
    <location>
        <begin position="4"/>
        <end position="120"/>
    </location>
</feature>
<name>A0A2T0YJ48_9MICC</name>
<protein>
    <submittedName>
        <fullName evidence="2">Putative glyoxalase superfamily protein PhnB</fullName>
    </submittedName>
</protein>
<gene>
    <name evidence="2" type="ORF">BCL67_109119</name>
</gene>
<accession>A0A2T0YJ48</accession>
<dbReference type="Pfam" id="PF00903">
    <property type="entry name" value="Glyoxalase"/>
    <property type="match status" value="1"/>
</dbReference>
<dbReference type="Proteomes" id="UP000238217">
    <property type="component" value="Unassembled WGS sequence"/>
</dbReference>
<reference evidence="2 3" key="1">
    <citation type="submission" date="2018-03" db="EMBL/GenBank/DDBJ databases">
        <title>Comparative analysis of microorganisms from saline springs in Andes Mountain Range, Colombia.</title>
        <authorList>
            <person name="Rubin E."/>
        </authorList>
    </citation>
    <scope>NUCLEOTIDE SEQUENCE [LARGE SCALE GENOMIC DNA]</scope>
    <source>
        <strain evidence="2 3">CG 35</strain>
    </source>
</reference>
<dbReference type="OrthoDB" id="9792323at2"/>
<dbReference type="InterPro" id="IPR029068">
    <property type="entry name" value="Glyas_Bleomycin-R_OHBP_Dase"/>
</dbReference>
<dbReference type="InterPro" id="IPR037523">
    <property type="entry name" value="VOC_core"/>
</dbReference>
<evidence type="ECO:0000313" key="2">
    <source>
        <dbReference type="EMBL" id="PRZ15198.1"/>
    </source>
</evidence>
<evidence type="ECO:0000313" key="3">
    <source>
        <dbReference type="Proteomes" id="UP000238217"/>
    </source>
</evidence>